<gene>
    <name evidence="2" type="ORF">GCM10023313_06590</name>
</gene>
<reference evidence="3" key="1">
    <citation type="journal article" date="2019" name="Int. J. Syst. Evol. Microbiol.">
        <title>The Global Catalogue of Microorganisms (GCM) 10K type strain sequencing project: providing services to taxonomists for standard genome sequencing and annotation.</title>
        <authorList>
            <consortium name="The Broad Institute Genomics Platform"/>
            <consortium name="The Broad Institute Genome Sequencing Center for Infectious Disease"/>
            <person name="Wu L."/>
            <person name="Ma J."/>
        </authorList>
    </citation>
    <scope>NUCLEOTIDE SEQUENCE [LARGE SCALE GENOMIC DNA]</scope>
    <source>
        <strain evidence="3">JCM 18283</strain>
    </source>
</reference>
<dbReference type="RefSeq" id="WP_345329482.1">
    <property type="nucleotide sequence ID" value="NZ_BAABJI010000001.1"/>
</dbReference>
<evidence type="ECO:0000313" key="2">
    <source>
        <dbReference type="EMBL" id="GAA4906540.1"/>
    </source>
</evidence>
<dbReference type="EMBL" id="BAABJI010000001">
    <property type="protein sequence ID" value="GAA4906540.1"/>
    <property type="molecule type" value="Genomic_DNA"/>
</dbReference>
<evidence type="ECO:0000313" key="3">
    <source>
        <dbReference type="Proteomes" id="UP001501436"/>
    </source>
</evidence>
<dbReference type="Proteomes" id="UP001501436">
    <property type="component" value="Unassembled WGS sequence"/>
</dbReference>
<proteinExistence type="predicted"/>
<protein>
    <submittedName>
        <fullName evidence="2">Uncharacterized protein</fullName>
    </submittedName>
</protein>
<accession>A0ABP9FNP0</accession>
<feature type="transmembrane region" description="Helical" evidence="1">
    <location>
        <begin position="6"/>
        <end position="23"/>
    </location>
</feature>
<organism evidence="2 3">
    <name type="scientific">Mucilaginibacter defluvii</name>
    <dbReference type="NCBI Taxonomy" id="1196019"/>
    <lineage>
        <taxon>Bacteria</taxon>
        <taxon>Pseudomonadati</taxon>
        <taxon>Bacteroidota</taxon>
        <taxon>Sphingobacteriia</taxon>
        <taxon>Sphingobacteriales</taxon>
        <taxon>Sphingobacteriaceae</taxon>
        <taxon>Mucilaginibacter</taxon>
    </lineage>
</organism>
<evidence type="ECO:0000256" key="1">
    <source>
        <dbReference type="SAM" id="Phobius"/>
    </source>
</evidence>
<keyword evidence="3" id="KW-1185">Reference proteome</keyword>
<keyword evidence="1" id="KW-1133">Transmembrane helix</keyword>
<keyword evidence="1" id="KW-0472">Membrane</keyword>
<name>A0ABP9FNP0_9SPHI</name>
<keyword evidence="1" id="KW-0812">Transmembrane</keyword>
<comment type="caution">
    <text evidence="2">The sequence shown here is derived from an EMBL/GenBank/DDBJ whole genome shotgun (WGS) entry which is preliminary data.</text>
</comment>
<sequence>MSELLPYAYGGVVILLLILIFEIRQRKKFGNVLKQSRDVDPLFMKQATASKLTKVQQTLTAIRGANAALYQKVSQKLDETMRDYNSGKMPLPEYAHKLDLILNYIKKHANVKV</sequence>